<reference evidence="1 2" key="1">
    <citation type="submission" date="2017-09" db="EMBL/GenBank/DDBJ databases">
        <title>The diverse metabolic capabilities of V. boronicumulans make it an excellent choice for continued studies on novel biodegradation.</title>
        <authorList>
            <person name="Sun S."/>
        </authorList>
    </citation>
    <scope>NUCLEOTIDE SEQUENCE [LARGE SCALE GENOMIC DNA]</scope>
    <source>
        <strain evidence="1 2">J1</strain>
    </source>
</reference>
<accession>A0A250DIK1</accession>
<dbReference type="AlphaFoldDB" id="A0A250DIK1"/>
<evidence type="ECO:0000313" key="1">
    <source>
        <dbReference type="EMBL" id="ATA54195.1"/>
    </source>
</evidence>
<proteinExistence type="predicted"/>
<gene>
    <name evidence="1" type="ORF">CKY39_13940</name>
</gene>
<organism evidence="1 2">
    <name type="scientific">Variovorax boronicumulans</name>
    <dbReference type="NCBI Taxonomy" id="436515"/>
    <lineage>
        <taxon>Bacteria</taxon>
        <taxon>Pseudomonadati</taxon>
        <taxon>Pseudomonadota</taxon>
        <taxon>Betaproteobacteria</taxon>
        <taxon>Burkholderiales</taxon>
        <taxon>Comamonadaceae</taxon>
        <taxon>Variovorax</taxon>
    </lineage>
</organism>
<sequence length="105" mass="11683">MADLNVRKTYEAAVAELGPAAARMLADGVSEEQVARWIFAQRDDLKLHYRALTPSHELQALEARSHSRYGNTLGPPIEQLRSAGKSWRDIIDSAARPGAHYRQGE</sequence>
<dbReference type="Proteomes" id="UP000217154">
    <property type="component" value="Chromosome"/>
</dbReference>
<dbReference type="EMBL" id="CP023284">
    <property type="protein sequence ID" value="ATA54195.1"/>
    <property type="molecule type" value="Genomic_DNA"/>
</dbReference>
<evidence type="ECO:0000313" key="2">
    <source>
        <dbReference type="Proteomes" id="UP000217154"/>
    </source>
</evidence>
<dbReference type="RefSeq" id="WP_095744862.1">
    <property type="nucleotide sequence ID" value="NZ_CP023284.1"/>
</dbReference>
<name>A0A250DIK1_9BURK</name>
<dbReference type="KEGG" id="vbo:CKY39_13940"/>
<protein>
    <submittedName>
        <fullName evidence="1">Hemagglutinin</fullName>
    </submittedName>
</protein>